<gene>
    <name evidence="2" type="ORF">FOF52_17575</name>
</gene>
<feature type="region of interest" description="Disordered" evidence="1">
    <location>
        <begin position="155"/>
        <end position="174"/>
    </location>
</feature>
<dbReference type="EMBL" id="CP051627">
    <property type="protein sequence ID" value="UPT22539.1"/>
    <property type="molecule type" value="Genomic_DNA"/>
</dbReference>
<evidence type="ECO:0000313" key="3">
    <source>
        <dbReference type="Proteomes" id="UP000832041"/>
    </source>
</evidence>
<accession>A0ABY4L597</accession>
<protein>
    <submittedName>
        <fullName evidence="2">Uncharacterized protein</fullName>
    </submittedName>
</protein>
<sequence>MVGGTVDFYVRDFPGLVRLSVAAARAFRSPALMAGAEEARFSVDLEALVGAPGSAEVTVEELLDESGEGEEMFSGTVLESCRYEISVEFSRRTEAEAPGQGRSIGRKLFQRLVALNTPMVYAVRDAEALAAEFSPENGVRDFTPPVDITDESLKAESVLSSPVPRPSPGKPGPTAANVSFRVSSFGRLVIFEPLEGDGGAALGPIIELRSSPEETELVGNAAEAVVDYLSGGELGGRVDDPLGVIATTIGTTPENFTDQASCFLVTVGSGEAAVASWRFRGGAGASGGPGREVLRAALPADSGAWGALLRQAFGEVRGGS</sequence>
<reference evidence="2 3" key="1">
    <citation type="submission" date="2020-04" db="EMBL/GenBank/DDBJ databases">
        <title>Thermobifida alba genome sequencing and assembly.</title>
        <authorList>
            <person name="Luzics S."/>
            <person name="Horvath B."/>
            <person name="Nagy I."/>
            <person name="Toth A."/>
            <person name="Nagy I."/>
            <person name="Kukolya J."/>
        </authorList>
    </citation>
    <scope>NUCLEOTIDE SEQUENCE [LARGE SCALE GENOMIC DNA]</scope>
    <source>
        <strain evidence="2 3">DSM 43795</strain>
    </source>
</reference>
<name>A0ABY4L597_THEAE</name>
<evidence type="ECO:0000313" key="2">
    <source>
        <dbReference type="EMBL" id="UPT22539.1"/>
    </source>
</evidence>
<dbReference type="Proteomes" id="UP000832041">
    <property type="component" value="Chromosome"/>
</dbReference>
<dbReference type="RefSeq" id="WP_248591033.1">
    <property type="nucleotide sequence ID" value="NZ_BAABEB010000022.1"/>
</dbReference>
<evidence type="ECO:0000256" key="1">
    <source>
        <dbReference type="SAM" id="MobiDB-lite"/>
    </source>
</evidence>
<keyword evidence="3" id="KW-1185">Reference proteome</keyword>
<proteinExistence type="predicted"/>
<organism evidence="2 3">
    <name type="scientific">Thermobifida alba</name>
    <name type="common">Thermomonospora alba</name>
    <dbReference type="NCBI Taxonomy" id="53522"/>
    <lineage>
        <taxon>Bacteria</taxon>
        <taxon>Bacillati</taxon>
        <taxon>Actinomycetota</taxon>
        <taxon>Actinomycetes</taxon>
        <taxon>Streptosporangiales</taxon>
        <taxon>Nocardiopsidaceae</taxon>
        <taxon>Thermobifida</taxon>
    </lineage>
</organism>